<dbReference type="NCBIfam" id="TIGR03725">
    <property type="entry name" value="T6A_YeaZ"/>
    <property type="match status" value="1"/>
</dbReference>
<reference evidence="3 4" key="1">
    <citation type="submission" date="2017-08" db="EMBL/GenBank/DDBJ databases">
        <title>Whole genome sequences of 6 clinical strains closest to Corynebacterium imitans.</title>
        <authorList>
            <person name="Bernier A.-M."/>
            <person name="Burdz T."/>
            <person name="Bernard K."/>
        </authorList>
    </citation>
    <scope>NUCLEOTIDE SEQUENCE [LARGE SCALE GENOMIC DNA]</scope>
    <source>
        <strain evidence="3 4">NML92-0415</strain>
    </source>
</reference>
<proteinExistence type="predicted"/>
<dbReference type="GO" id="GO:0005829">
    <property type="term" value="C:cytosol"/>
    <property type="evidence" value="ECO:0007669"/>
    <property type="project" value="TreeGrafter"/>
</dbReference>
<evidence type="ECO:0000313" key="4">
    <source>
        <dbReference type="Proteomes" id="UP000218041"/>
    </source>
</evidence>
<dbReference type="InterPro" id="IPR043129">
    <property type="entry name" value="ATPase_NBD"/>
</dbReference>
<dbReference type="SUPFAM" id="SSF53067">
    <property type="entry name" value="Actin-like ATPase domain"/>
    <property type="match status" value="2"/>
</dbReference>
<evidence type="ECO:0000313" key="3">
    <source>
        <dbReference type="EMBL" id="PAT09749.1"/>
    </source>
</evidence>
<dbReference type="AlphaFoldDB" id="A0AB36RKS5"/>
<organism evidence="3 4">
    <name type="scientific">Corynebacterium hadale</name>
    <dbReference type="NCBI Taxonomy" id="2026255"/>
    <lineage>
        <taxon>Bacteria</taxon>
        <taxon>Bacillati</taxon>
        <taxon>Actinomycetota</taxon>
        <taxon>Actinomycetes</taxon>
        <taxon>Mycobacteriales</taxon>
        <taxon>Corynebacteriaceae</taxon>
        <taxon>Corynebacterium</taxon>
    </lineage>
</organism>
<dbReference type="Pfam" id="PF00814">
    <property type="entry name" value="TsaD"/>
    <property type="match status" value="1"/>
</dbReference>
<dbReference type="InterPro" id="IPR000905">
    <property type="entry name" value="Gcp-like_dom"/>
</dbReference>
<comment type="caution">
    <text evidence="3">The sequence shown here is derived from an EMBL/GenBank/DDBJ whole genome shotgun (WGS) entry which is preliminary data.</text>
</comment>
<dbReference type="Proteomes" id="UP000218041">
    <property type="component" value="Unassembled WGS sequence"/>
</dbReference>
<dbReference type="GO" id="GO:0002949">
    <property type="term" value="P:tRNA threonylcarbamoyladenosine modification"/>
    <property type="evidence" value="ECO:0007669"/>
    <property type="project" value="InterPro"/>
</dbReference>
<dbReference type="PANTHER" id="PTHR11735:SF11">
    <property type="entry name" value="TRNA THREONYLCARBAMOYLADENOSINE BIOSYNTHESIS PROTEIN TSAB"/>
    <property type="match status" value="1"/>
</dbReference>
<evidence type="ECO:0000259" key="2">
    <source>
        <dbReference type="Pfam" id="PF00814"/>
    </source>
</evidence>
<sequence>MLVLALDTATTDLVAGLAEVSDPADPASPTSCEVIAESVTATRAHNELLVPTVTQLLQGAGRAFADLDAIVVGCGPGPFTGLRVGMATASAFGQALGVPVHGVVTHDAVAAVLDAPSALVVTDARRREVYWARYDAGARADGPDVVAPAALECPPVAVCSVPEQLSEQLPEQLTAQAEQVTYQAPTTAGLLAAADLTATPRPLVPHYLRRPDAVPPKATPRSPALPEVDLSQFRAPGK</sequence>
<feature type="region of interest" description="Disordered" evidence="1">
    <location>
        <begin position="207"/>
        <end position="238"/>
    </location>
</feature>
<dbReference type="Gene3D" id="3.30.420.40">
    <property type="match status" value="2"/>
</dbReference>
<accession>A0AB36RKS5</accession>
<protein>
    <submittedName>
        <fullName evidence="3">tRNA (Adenosine(37)-N6)-threonylcarbamoyltransferase complex dimerization subunit type 1 TsaB</fullName>
    </submittedName>
</protein>
<feature type="domain" description="Gcp-like" evidence="2">
    <location>
        <begin position="41"/>
        <end position="150"/>
    </location>
</feature>
<dbReference type="EMBL" id="NSGP01000015">
    <property type="protein sequence ID" value="PAT09749.1"/>
    <property type="molecule type" value="Genomic_DNA"/>
</dbReference>
<evidence type="ECO:0000256" key="1">
    <source>
        <dbReference type="SAM" id="MobiDB-lite"/>
    </source>
</evidence>
<gene>
    <name evidence="3" type="primary">tsaB</name>
    <name evidence="3" type="ORF">CKJ80_09725</name>
</gene>
<name>A0AB36RKS5_9CORY</name>
<dbReference type="RefSeq" id="WP_095547615.1">
    <property type="nucleotide sequence ID" value="NZ_JAKRDG010000003.1"/>
</dbReference>
<dbReference type="PANTHER" id="PTHR11735">
    <property type="entry name" value="TRNA N6-ADENOSINE THREONYLCARBAMOYLTRANSFERASE"/>
    <property type="match status" value="1"/>
</dbReference>
<dbReference type="InterPro" id="IPR022496">
    <property type="entry name" value="T6A_TsaB"/>
</dbReference>